<dbReference type="OrthoDB" id="5778782at2759"/>
<evidence type="ECO:0000313" key="2">
    <source>
        <dbReference type="Proteomes" id="UP000053766"/>
    </source>
</evidence>
<keyword evidence="2" id="KW-1185">Reference proteome</keyword>
<dbReference type="EMBL" id="KN716150">
    <property type="protein sequence ID" value="KJH53748.1"/>
    <property type="molecule type" value="Genomic_DNA"/>
</dbReference>
<evidence type="ECO:0000313" key="1">
    <source>
        <dbReference type="EMBL" id="KJH53748.1"/>
    </source>
</evidence>
<name>A0A0D8YAA5_DICVI</name>
<gene>
    <name evidence="1" type="ORF">DICVIV_00177</name>
</gene>
<protein>
    <submittedName>
        <fullName evidence="1">Uncharacterized protein</fullName>
    </submittedName>
</protein>
<organism evidence="1 2">
    <name type="scientific">Dictyocaulus viviparus</name>
    <name type="common">Bovine lungworm</name>
    <dbReference type="NCBI Taxonomy" id="29172"/>
    <lineage>
        <taxon>Eukaryota</taxon>
        <taxon>Metazoa</taxon>
        <taxon>Ecdysozoa</taxon>
        <taxon>Nematoda</taxon>
        <taxon>Chromadorea</taxon>
        <taxon>Rhabditida</taxon>
        <taxon>Rhabditina</taxon>
        <taxon>Rhabditomorpha</taxon>
        <taxon>Strongyloidea</taxon>
        <taxon>Metastrongylidae</taxon>
        <taxon>Dictyocaulus</taxon>
    </lineage>
</organism>
<dbReference type="AlphaFoldDB" id="A0A0D8YAA5"/>
<dbReference type="Proteomes" id="UP000053766">
    <property type="component" value="Unassembled WGS sequence"/>
</dbReference>
<accession>A0A0D8YAA5</accession>
<reference evidence="2" key="2">
    <citation type="journal article" date="2016" name="Sci. Rep.">
        <title>Dictyocaulus viviparus genome, variome and transcriptome elucidate lungworm biology and support future intervention.</title>
        <authorList>
            <person name="McNulty S.N."/>
            <person name="Strube C."/>
            <person name="Rosa B.A."/>
            <person name="Martin J.C."/>
            <person name="Tyagi R."/>
            <person name="Choi Y.J."/>
            <person name="Wang Q."/>
            <person name="Hallsworth Pepin K."/>
            <person name="Zhang X."/>
            <person name="Ozersky P."/>
            <person name="Wilson R.K."/>
            <person name="Sternberg P.W."/>
            <person name="Gasser R.B."/>
            <person name="Mitreva M."/>
        </authorList>
    </citation>
    <scope>NUCLEOTIDE SEQUENCE [LARGE SCALE GENOMIC DNA]</scope>
    <source>
        <strain evidence="2">HannoverDv2000</strain>
    </source>
</reference>
<sequence>MNPDKTYGVYFDEENKLHYYNCAPIKQKRRKRRSLPNPLRKFFSRLFDRQNSTTCAQISDPELSVQSDMKK</sequence>
<reference evidence="1 2" key="1">
    <citation type="submission" date="2013-11" db="EMBL/GenBank/DDBJ databases">
        <title>Draft genome of the bovine lungworm Dictyocaulus viviparus.</title>
        <authorList>
            <person name="Mitreva M."/>
        </authorList>
    </citation>
    <scope>NUCLEOTIDE SEQUENCE [LARGE SCALE GENOMIC DNA]</scope>
    <source>
        <strain evidence="1 2">HannoverDv2000</strain>
    </source>
</reference>
<proteinExistence type="predicted"/>